<dbReference type="Pfam" id="PF09388">
    <property type="entry name" value="SpoOE-like"/>
    <property type="match status" value="1"/>
</dbReference>
<dbReference type="Gene3D" id="4.10.280.10">
    <property type="entry name" value="Helix-loop-helix DNA-binding domain"/>
    <property type="match status" value="1"/>
</dbReference>
<accession>A0A3A6PIA3</accession>
<keyword evidence="2" id="KW-1185">Reference proteome</keyword>
<proteinExistence type="predicted"/>
<dbReference type="InterPro" id="IPR037208">
    <property type="entry name" value="Spo0E-like_sf"/>
</dbReference>
<dbReference type="GO" id="GO:0043937">
    <property type="term" value="P:regulation of sporulation"/>
    <property type="evidence" value="ECO:0007669"/>
    <property type="project" value="InterPro"/>
</dbReference>
<dbReference type="RefSeq" id="WP_120107000.1">
    <property type="nucleotide sequence ID" value="NZ_QXQB01000001.1"/>
</dbReference>
<dbReference type="SUPFAM" id="SSF140500">
    <property type="entry name" value="BAS1536-like"/>
    <property type="match status" value="1"/>
</dbReference>
<dbReference type="EMBL" id="QXQB01000001">
    <property type="protein sequence ID" value="RJX40957.1"/>
    <property type="molecule type" value="Genomic_DNA"/>
</dbReference>
<dbReference type="Proteomes" id="UP000267798">
    <property type="component" value="Unassembled WGS sequence"/>
</dbReference>
<evidence type="ECO:0000313" key="2">
    <source>
        <dbReference type="Proteomes" id="UP000267798"/>
    </source>
</evidence>
<gene>
    <name evidence="1" type="ORF">D3P09_02765</name>
</gene>
<sequence length="71" mass="8377">MTWNMVFSSRGRKKLKEAHLRHLIEQKRNMLNNLVQSYSNNLQHPDVQHASQELDQLIVKAMHPENKNGRS</sequence>
<dbReference type="AlphaFoldDB" id="A0A3A6PIA3"/>
<comment type="caution">
    <text evidence="1">The sequence shown here is derived from an EMBL/GenBank/DDBJ whole genome shotgun (WGS) entry which is preliminary data.</text>
</comment>
<protein>
    <submittedName>
        <fullName evidence="1">Aspartyl-phosphate phosphatase Spo0E family protein</fullName>
    </submittedName>
</protein>
<reference evidence="1 2" key="1">
    <citation type="submission" date="2018-09" db="EMBL/GenBank/DDBJ databases">
        <title>Paenibacillus aracenensis nov. sp. isolated from a cave in southern Spain.</title>
        <authorList>
            <person name="Jurado V."/>
            <person name="Gutierrez-Patricio S."/>
            <person name="Gonzalez-Pimentel J.L."/>
            <person name="Miller A.Z."/>
            <person name="Laiz L."/>
            <person name="Saiz-Jimenez C."/>
        </authorList>
    </citation>
    <scope>NUCLEOTIDE SEQUENCE [LARGE SCALE GENOMIC DNA]</scope>
    <source>
        <strain evidence="1 2">JCM 19203</strain>
    </source>
</reference>
<dbReference type="InterPro" id="IPR018540">
    <property type="entry name" value="Spo0E-like"/>
</dbReference>
<dbReference type="GO" id="GO:0046983">
    <property type="term" value="F:protein dimerization activity"/>
    <property type="evidence" value="ECO:0007669"/>
    <property type="project" value="InterPro"/>
</dbReference>
<name>A0A3A6PIA3_9BACL</name>
<dbReference type="InterPro" id="IPR036638">
    <property type="entry name" value="HLH_DNA-bd_sf"/>
</dbReference>
<evidence type="ECO:0000313" key="1">
    <source>
        <dbReference type="EMBL" id="RJX40957.1"/>
    </source>
</evidence>
<organism evidence="1 2">
    <name type="scientific">Paenibacillus pinisoli</name>
    <dbReference type="NCBI Taxonomy" id="1276110"/>
    <lineage>
        <taxon>Bacteria</taxon>
        <taxon>Bacillati</taxon>
        <taxon>Bacillota</taxon>
        <taxon>Bacilli</taxon>
        <taxon>Bacillales</taxon>
        <taxon>Paenibacillaceae</taxon>
        <taxon>Paenibacillus</taxon>
    </lineage>
</organism>